<organism evidence="15 16">
    <name type="scientific">Symbiodinium pilosum</name>
    <name type="common">Dinoflagellate</name>
    <dbReference type="NCBI Taxonomy" id="2952"/>
    <lineage>
        <taxon>Eukaryota</taxon>
        <taxon>Sar</taxon>
        <taxon>Alveolata</taxon>
        <taxon>Dinophyceae</taxon>
        <taxon>Suessiales</taxon>
        <taxon>Symbiodiniaceae</taxon>
        <taxon>Symbiodinium</taxon>
    </lineage>
</organism>
<evidence type="ECO:0000259" key="13">
    <source>
        <dbReference type="PROSITE" id="PS50011"/>
    </source>
</evidence>
<dbReference type="GO" id="GO:0005509">
    <property type="term" value="F:calcium ion binding"/>
    <property type="evidence" value="ECO:0007669"/>
    <property type="project" value="InterPro"/>
</dbReference>
<comment type="catalytic activity">
    <reaction evidence="9">
        <text>L-threonyl-[protein] + ATP = O-phospho-L-threonyl-[protein] + ADP + H(+)</text>
        <dbReference type="Rhea" id="RHEA:46608"/>
        <dbReference type="Rhea" id="RHEA-COMP:11060"/>
        <dbReference type="Rhea" id="RHEA-COMP:11605"/>
        <dbReference type="ChEBI" id="CHEBI:15378"/>
        <dbReference type="ChEBI" id="CHEBI:30013"/>
        <dbReference type="ChEBI" id="CHEBI:30616"/>
        <dbReference type="ChEBI" id="CHEBI:61977"/>
        <dbReference type="ChEBI" id="CHEBI:456216"/>
        <dbReference type="EC" id="2.7.11.1"/>
    </reaction>
</comment>
<reference evidence="15" key="1">
    <citation type="submission" date="2021-02" db="EMBL/GenBank/DDBJ databases">
        <authorList>
            <person name="Dougan E. K."/>
            <person name="Rhodes N."/>
            <person name="Thang M."/>
            <person name="Chan C."/>
        </authorList>
    </citation>
    <scope>NUCLEOTIDE SEQUENCE</scope>
</reference>
<gene>
    <name evidence="15" type="primary">Nek4</name>
    <name evidence="15" type="ORF">SPIL2461_LOCUS20361</name>
</gene>
<proteinExistence type="inferred from homology"/>
<comment type="catalytic activity">
    <reaction evidence="10">
        <text>L-seryl-[protein] + ATP = O-phospho-L-seryl-[protein] + ADP + H(+)</text>
        <dbReference type="Rhea" id="RHEA:17989"/>
        <dbReference type="Rhea" id="RHEA-COMP:9863"/>
        <dbReference type="Rhea" id="RHEA-COMP:11604"/>
        <dbReference type="ChEBI" id="CHEBI:15378"/>
        <dbReference type="ChEBI" id="CHEBI:29999"/>
        <dbReference type="ChEBI" id="CHEBI:30616"/>
        <dbReference type="ChEBI" id="CHEBI:83421"/>
        <dbReference type="ChEBI" id="CHEBI:456216"/>
        <dbReference type="EC" id="2.7.11.1"/>
    </reaction>
</comment>
<dbReference type="SMART" id="SM00054">
    <property type="entry name" value="EFh"/>
    <property type="match status" value="4"/>
</dbReference>
<evidence type="ECO:0000256" key="9">
    <source>
        <dbReference type="ARBA" id="ARBA00047899"/>
    </source>
</evidence>
<keyword evidence="7 11" id="KW-0067">ATP-binding</keyword>
<sequence length="914" mass="97689">MSKPTTEVDLSGFGLERLQHIGRGQYASAQLVKETASGQTFVAKCISLAALNEHDQDLAHQEVFLLQTLSHPYIVAYRDSTVVVVMSAKPSRLSFLLPAVEQACALLLKEKAKEGGACKGIWASDLLELLPYYMSPEVCRSEPYNWKSDIWALGCVLYECCMLKHAFESSSLLGLVYKIVSDHYDPIPSFYSPELNDLINKLLMKNAESRPSINELFANPYVKAYLAKQSAPVVAPSPPEPDRKKTTLRPGGAAKPPPPPPPPKETPPAPGPAPLSPDSNILVIMARIRRRLVGQKLNWISSCASFDEDGDGALTPDAMGHALMTMPLGLSDDEIKQLTSALSPSPGAKISLDAFSTYLQEVADEVKQYETWARQVLAPPGKRLHDLLRAKDIERSGTLAPTIFQDTLQELVPVLTPPHLELLALLADKNCLGDVDYGEFLDTFGAPIAPPSSAPPGPPGPPRPPAPPGMPPLPGMSAPAPPGMPPLPGGGGPSADPLGATLGGTLGGTLQSVEINFEKTFFTCTSSSALQGSSTNAGRMSLSAQGCALIFGRIRRRLEAAGLALSDALALFLLPGEKELTAEQWLDVASTLPLGTSRAEMQQLFLKVDADGSGKVALTTLEQGIARSNPDDCCKPPTWISAAITQRGLCSRISSELQRRCTGGSRLAPEGAFRRVIMETERYLTSDQLTSLILLADKNSGGLVDYEEFAERFGGSGGVLGAPGGALPCPAVEANNASADEIQVVCARTAAVMESHGLQPDRLPPLLALWGHLELATLASVLASLPLGLSRREAVALLGAGIEALAANMVQVQRENIWRNHLEWAQGQIPGQALRQVLQHQVIEAESRTLEPSDFMEALSSAGVPPGNIQMAIWLAQKTSQGDVQVASFLESFSGSPQASAKKKRGLLWRMMGR</sequence>
<comment type="caution">
    <text evidence="15">The sequence shown here is derived from an EMBL/GenBank/DDBJ whole genome shotgun (WGS) entry which is preliminary data.</text>
</comment>
<dbReference type="AlphaFoldDB" id="A0A812XC45"/>
<dbReference type="Gene3D" id="1.10.238.10">
    <property type="entry name" value="EF-hand"/>
    <property type="match status" value="2"/>
</dbReference>
<dbReference type="PANTHER" id="PTHR44899">
    <property type="entry name" value="CAMK FAMILY PROTEIN KINASE"/>
    <property type="match status" value="1"/>
</dbReference>
<feature type="domain" description="Protein kinase" evidence="13">
    <location>
        <begin position="1"/>
        <end position="222"/>
    </location>
</feature>
<feature type="region of interest" description="Disordered" evidence="12">
    <location>
        <begin position="446"/>
        <end position="503"/>
    </location>
</feature>
<keyword evidence="6" id="KW-0106">Calcium</keyword>
<keyword evidence="4 11" id="KW-0547">Nucleotide-binding</keyword>
<dbReference type="EC" id="2.7.11.1" evidence="1"/>
<dbReference type="Gene3D" id="3.30.200.20">
    <property type="entry name" value="Phosphorylase Kinase, domain 1"/>
    <property type="match status" value="1"/>
</dbReference>
<dbReference type="PROSITE" id="PS50011">
    <property type="entry name" value="PROTEIN_KINASE_DOM"/>
    <property type="match status" value="1"/>
</dbReference>
<comment type="similarity">
    <text evidence="8">Belongs to the protein kinase superfamily. Ser/Thr protein kinase family. CDPK subfamily.</text>
</comment>
<dbReference type="Proteomes" id="UP000649617">
    <property type="component" value="Unassembled WGS sequence"/>
</dbReference>
<keyword evidence="2" id="KW-0723">Serine/threonine-protein kinase</keyword>
<evidence type="ECO:0000256" key="1">
    <source>
        <dbReference type="ARBA" id="ARBA00012513"/>
    </source>
</evidence>
<feature type="region of interest" description="Disordered" evidence="12">
    <location>
        <begin position="232"/>
        <end position="276"/>
    </location>
</feature>
<keyword evidence="5" id="KW-0418">Kinase</keyword>
<feature type="compositionally biased region" description="Pro residues" evidence="12">
    <location>
        <begin position="255"/>
        <end position="275"/>
    </location>
</feature>
<dbReference type="SUPFAM" id="SSF47473">
    <property type="entry name" value="EF-hand"/>
    <property type="match status" value="2"/>
</dbReference>
<dbReference type="PROSITE" id="PS00018">
    <property type="entry name" value="EF_HAND_1"/>
    <property type="match status" value="1"/>
</dbReference>
<dbReference type="Gene3D" id="1.10.510.10">
    <property type="entry name" value="Transferase(Phosphotransferase) domain 1"/>
    <property type="match status" value="1"/>
</dbReference>
<feature type="binding site" evidence="11">
    <location>
        <position position="44"/>
    </location>
    <ligand>
        <name>ATP</name>
        <dbReference type="ChEBI" id="CHEBI:30616"/>
    </ligand>
</feature>
<dbReference type="GO" id="GO:0005524">
    <property type="term" value="F:ATP binding"/>
    <property type="evidence" value="ECO:0007669"/>
    <property type="project" value="UniProtKB-UniRule"/>
</dbReference>
<dbReference type="SUPFAM" id="SSF56112">
    <property type="entry name" value="Protein kinase-like (PK-like)"/>
    <property type="match status" value="2"/>
</dbReference>
<dbReference type="InterPro" id="IPR000719">
    <property type="entry name" value="Prot_kinase_dom"/>
</dbReference>
<dbReference type="InterPro" id="IPR051131">
    <property type="entry name" value="NEK_Ser/Thr_kinase_NIMA"/>
</dbReference>
<evidence type="ECO:0000256" key="3">
    <source>
        <dbReference type="ARBA" id="ARBA00022679"/>
    </source>
</evidence>
<evidence type="ECO:0000256" key="4">
    <source>
        <dbReference type="ARBA" id="ARBA00022741"/>
    </source>
</evidence>
<feature type="compositionally biased region" description="Pro residues" evidence="12">
    <location>
        <begin position="448"/>
        <end position="488"/>
    </location>
</feature>
<dbReference type="InterPro" id="IPR002048">
    <property type="entry name" value="EF_hand_dom"/>
</dbReference>
<accession>A0A812XC45</accession>
<evidence type="ECO:0000256" key="2">
    <source>
        <dbReference type="ARBA" id="ARBA00022527"/>
    </source>
</evidence>
<evidence type="ECO:0000256" key="7">
    <source>
        <dbReference type="ARBA" id="ARBA00022840"/>
    </source>
</evidence>
<dbReference type="EMBL" id="CAJNIZ010045317">
    <property type="protein sequence ID" value="CAE7716464.1"/>
    <property type="molecule type" value="Genomic_DNA"/>
</dbReference>
<name>A0A812XC45_SYMPI</name>
<dbReference type="InterPro" id="IPR018247">
    <property type="entry name" value="EF_Hand_1_Ca_BS"/>
</dbReference>
<feature type="domain" description="EF-hand" evidence="14">
    <location>
        <begin position="596"/>
        <end position="631"/>
    </location>
</feature>
<dbReference type="GO" id="GO:0004674">
    <property type="term" value="F:protein serine/threonine kinase activity"/>
    <property type="evidence" value="ECO:0007669"/>
    <property type="project" value="UniProtKB-KW"/>
</dbReference>
<evidence type="ECO:0000256" key="8">
    <source>
        <dbReference type="ARBA" id="ARBA00024334"/>
    </source>
</evidence>
<dbReference type="PROSITE" id="PS50222">
    <property type="entry name" value="EF_HAND_2"/>
    <property type="match status" value="1"/>
</dbReference>
<dbReference type="InterPro" id="IPR011009">
    <property type="entry name" value="Kinase-like_dom_sf"/>
</dbReference>
<evidence type="ECO:0000256" key="6">
    <source>
        <dbReference type="ARBA" id="ARBA00022837"/>
    </source>
</evidence>
<evidence type="ECO:0000256" key="11">
    <source>
        <dbReference type="PROSITE-ProRule" id="PRU10141"/>
    </source>
</evidence>
<evidence type="ECO:0000259" key="14">
    <source>
        <dbReference type="PROSITE" id="PS50222"/>
    </source>
</evidence>
<keyword evidence="16" id="KW-1185">Reference proteome</keyword>
<protein>
    <recommendedName>
        <fullName evidence="1">non-specific serine/threonine protein kinase</fullName>
        <ecNumber evidence="1">2.7.11.1</ecNumber>
    </recommendedName>
</protein>
<evidence type="ECO:0000256" key="10">
    <source>
        <dbReference type="ARBA" id="ARBA00048679"/>
    </source>
</evidence>
<evidence type="ECO:0000256" key="5">
    <source>
        <dbReference type="ARBA" id="ARBA00022777"/>
    </source>
</evidence>
<dbReference type="OrthoDB" id="248923at2759"/>
<dbReference type="InterPro" id="IPR017441">
    <property type="entry name" value="Protein_kinase_ATP_BS"/>
</dbReference>
<evidence type="ECO:0000313" key="16">
    <source>
        <dbReference type="Proteomes" id="UP000649617"/>
    </source>
</evidence>
<evidence type="ECO:0000256" key="12">
    <source>
        <dbReference type="SAM" id="MobiDB-lite"/>
    </source>
</evidence>
<dbReference type="PROSITE" id="PS00107">
    <property type="entry name" value="PROTEIN_KINASE_ATP"/>
    <property type="match status" value="1"/>
</dbReference>
<evidence type="ECO:0000313" key="15">
    <source>
        <dbReference type="EMBL" id="CAE7716464.1"/>
    </source>
</evidence>
<dbReference type="InterPro" id="IPR011992">
    <property type="entry name" value="EF-hand-dom_pair"/>
</dbReference>
<dbReference type="Pfam" id="PF00069">
    <property type="entry name" value="Pkinase"/>
    <property type="match status" value="1"/>
</dbReference>
<keyword evidence="3" id="KW-0808">Transferase</keyword>